<keyword evidence="1" id="KW-0723">Serine/threonine-protein kinase</keyword>
<dbReference type="GO" id="GO:0004691">
    <property type="term" value="F:cAMP-dependent protein kinase activity"/>
    <property type="evidence" value="ECO:0007669"/>
    <property type="project" value="TreeGrafter"/>
</dbReference>
<sequence>MYELLLGKTPFYHENPREVGRRITTESVEFPNDFEEEHPFACDLISLLLVKSPESRPASMGEIKMHKFFTRTFSSPEGWERLLHREIEPPFVPKLNGPFDTSFFQTMDEDEENELDANVEPYFEDGSNIFSDF</sequence>
<dbReference type="GO" id="GO:0005952">
    <property type="term" value="C:cAMP-dependent protein kinase complex"/>
    <property type="evidence" value="ECO:0007669"/>
    <property type="project" value="TreeGrafter"/>
</dbReference>
<evidence type="ECO:0000256" key="5">
    <source>
        <dbReference type="ARBA" id="ARBA00022840"/>
    </source>
</evidence>
<dbReference type="PANTHER" id="PTHR24353:SF37">
    <property type="entry name" value="CAMP-DEPENDENT PROTEIN KINASE CATALYTIC SUBUNIT PRKX"/>
    <property type="match status" value="1"/>
</dbReference>
<feature type="domain" description="Protein kinase" evidence="6">
    <location>
        <begin position="1"/>
        <end position="69"/>
    </location>
</feature>
<dbReference type="InterPro" id="IPR000961">
    <property type="entry name" value="AGC-kinase_C"/>
</dbReference>
<evidence type="ECO:0000256" key="2">
    <source>
        <dbReference type="ARBA" id="ARBA00022679"/>
    </source>
</evidence>
<keyword evidence="5" id="KW-0067">ATP-binding</keyword>
<evidence type="ECO:0000256" key="1">
    <source>
        <dbReference type="ARBA" id="ARBA00022527"/>
    </source>
</evidence>
<evidence type="ECO:0008006" key="10">
    <source>
        <dbReference type="Google" id="ProtNLM"/>
    </source>
</evidence>
<keyword evidence="4" id="KW-0418">Kinase</keyword>
<dbReference type="PROSITE" id="PS50011">
    <property type="entry name" value="PROTEIN_KINASE_DOM"/>
    <property type="match status" value="1"/>
</dbReference>
<accession>A0A8T1WPE5</accession>
<protein>
    <recommendedName>
        <fullName evidence="10">AGC-kinase C-terminal domain-containing protein</fullName>
    </recommendedName>
</protein>
<evidence type="ECO:0000259" key="6">
    <source>
        <dbReference type="PROSITE" id="PS50011"/>
    </source>
</evidence>
<dbReference type="InterPro" id="IPR000719">
    <property type="entry name" value="Prot_kinase_dom"/>
</dbReference>
<dbReference type="EMBL" id="JAGDFL010000276">
    <property type="protein sequence ID" value="KAG7394384.1"/>
    <property type="molecule type" value="Genomic_DNA"/>
</dbReference>
<keyword evidence="3" id="KW-0547">Nucleotide-binding</keyword>
<proteinExistence type="predicted"/>
<name>A0A8T1WPE5_9STRA</name>
<keyword evidence="9" id="KW-1185">Reference proteome</keyword>
<dbReference type="SMART" id="SM00133">
    <property type="entry name" value="S_TK_X"/>
    <property type="match status" value="1"/>
</dbReference>
<keyword evidence="2" id="KW-0808">Transferase</keyword>
<dbReference type="GO" id="GO:0005524">
    <property type="term" value="F:ATP binding"/>
    <property type="evidence" value="ECO:0007669"/>
    <property type="project" value="UniProtKB-KW"/>
</dbReference>
<dbReference type="PROSITE" id="PS51285">
    <property type="entry name" value="AGC_KINASE_CTER"/>
    <property type="match status" value="1"/>
</dbReference>
<gene>
    <name evidence="8" type="ORF">PHYBOEH_005260</name>
</gene>
<organism evidence="8 9">
    <name type="scientific">Phytophthora boehmeriae</name>
    <dbReference type="NCBI Taxonomy" id="109152"/>
    <lineage>
        <taxon>Eukaryota</taxon>
        <taxon>Sar</taxon>
        <taxon>Stramenopiles</taxon>
        <taxon>Oomycota</taxon>
        <taxon>Peronosporomycetes</taxon>
        <taxon>Peronosporales</taxon>
        <taxon>Peronosporaceae</taxon>
        <taxon>Phytophthora</taxon>
    </lineage>
</organism>
<comment type="caution">
    <text evidence="8">The sequence shown here is derived from an EMBL/GenBank/DDBJ whole genome shotgun (WGS) entry which is preliminary data.</text>
</comment>
<dbReference type="Proteomes" id="UP000693981">
    <property type="component" value="Unassembled WGS sequence"/>
</dbReference>
<evidence type="ECO:0000313" key="8">
    <source>
        <dbReference type="EMBL" id="KAG7394384.1"/>
    </source>
</evidence>
<dbReference type="OrthoDB" id="63267at2759"/>
<dbReference type="PANTHER" id="PTHR24353">
    <property type="entry name" value="CYCLIC NUCLEOTIDE-DEPENDENT PROTEIN KINASE"/>
    <property type="match status" value="1"/>
</dbReference>
<evidence type="ECO:0000256" key="4">
    <source>
        <dbReference type="ARBA" id="ARBA00022777"/>
    </source>
</evidence>
<dbReference type="AlphaFoldDB" id="A0A8T1WPE5"/>
<evidence type="ECO:0000259" key="7">
    <source>
        <dbReference type="PROSITE" id="PS51285"/>
    </source>
</evidence>
<feature type="domain" description="AGC-kinase C-terminal" evidence="7">
    <location>
        <begin position="75"/>
        <end position="133"/>
    </location>
</feature>
<reference evidence="8" key="1">
    <citation type="submission" date="2021-02" db="EMBL/GenBank/DDBJ databases">
        <authorList>
            <person name="Palmer J.M."/>
        </authorList>
    </citation>
    <scope>NUCLEOTIDE SEQUENCE</scope>
    <source>
        <strain evidence="8">SCRP23</strain>
    </source>
</reference>
<evidence type="ECO:0000313" key="9">
    <source>
        <dbReference type="Proteomes" id="UP000693981"/>
    </source>
</evidence>
<evidence type="ECO:0000256" key="3">
    <source>
        <dbReference type="ARBA" id="ARBA00022741"/>
    </source>
</evidence>